<dbReference type="AlphaFoldDB" id="A0A2U1JUU6"/>
<evidence type="ECO:0000313" key="2">
    <source>
        <dbReference type="Proteomes" id="UP000245618"/>
    </source>
</evidence>
<organism evidence="1 2">
    <name type="scientific">Flavobacterium laiguense</name>
    <dbReference type="NCBI Taxonomy" id="2169409"/>
    <lineage>
        <taxon>Bacteria</taxon>
        <taxon>Pseudomonadati</taxon>
        <taxon>Bacteroidota</taxon>
        <taxon>Flavobacteriia</taxon>
        <taxon>Flavobacteriales</taxon>
        <taxon>Flavobacteriaceae</taxon>
        <taxon>Flavobacterium</taxon>
    </lineage>
</organism>
<keyword evidence="2" id="KW-1185">Reference proteome</keyword>
<proteinExistence type="predicted"/>
<protein>
    <submittedName>
        <fullName evidence="1">Uncharacterized protein</fullName>
    </submittedName>
</protein>
<sequence>MSEIFKKKNDYSVTVFLNGEKRLFTEYVHTIYNYSQWLQKQSIAWDYLLVYVRRNRQILCFYENGDFLHAYPTFENRGRVKQGW</sequence>
<dbReference type="EMBL" id="QCZH01000009">
    <property type="protein sequence ID" value="PWA08976.1"/>
    <property type="molecule type" value="Genomic_DNA"/>
</dbReference>
<reference evidence="1 2" key="1">
    <citation type="submission" date="2018-04" db="EMBL/GenBank/DDBJ databases">
        <title>Flavobacterium sp. nov., isolated from glacier ice.</title>
        <authorList>
            <person name="Liu Q."/>
            <person name="Xin Y.-H."/>
        </authorList>
    </citation>
    <scope>NUCLEOTIDE SEQUENCE [LARGE SCALE GENOMIC DNA]</scope>
    <source>
        <strain evidence="1 2">LB2P30</strain>
    </source>
</reference>
<dbReference type="RefSeq" id="WP_116763101.1">
    <property type="nucleotide sequence ID" value="NZ_QCZH01000009.1"/>
</dbReference>
<dbReference type="OrthoDB" id="1366378at2"/>
<accession>A0A2U1JUU6</accession>
<comment type="caution">
    <text evidence="1">The sequence shown here is derived from an EMBL/GenBank/DDBJ whole genome shotgun (WGS) entry which is preliminary data.</text>
</comment>
<dbReference type="Proteomes" id="UP000245618">
    <property type="component" value="Unassembled WGS sequence"/>
</dbReference>
<gene>
    <name evidence="1" type="ORF">DB891_10010</name>
</gene>
<name>A0A2U1JUU6_9FLAO</name>
<evidence type="ECO:0000313" key="1">
    <source>
        <dbReference type="EMBL" id="PWA08976.1"/>
    </source>
</evidence>